<evidence type="ECO:0000313" key="2">
    <source>
        <dbReference type="Proteomes" id="UP001215956"/>
    </source>
</evidence>
<sequence length="197" mass="22209">MVQWLDRPVPAFPWYSSEDKFYTERIPETYFSPYQEYYTRTGYYVELGTPAPATGGVVTDPITFDITTATPSNVYYGAGLGLPYSQYLTLAPSLTNDLWVRGEANWTQYVVSPVGNYLQLVADVPIEGHAGFYEVVQGDTTAPRYKTYQFSEGYNTMDFYADEVGRHMLYFVINNQPSNVVIVDVFNPETSGSMPPA</sequence>
<comment type="caution">
    <text evidence="1">The sequence shown here is derived from an EMBL/GenBank/DDBJ whole genome shotgun (WGS) entry which is preliminary data.</text>
</comment>
<dbReference type="Proteomes" id="UP001215956">
    <property type="component" value="Unassembled WGS sequence"/>
</dbReference>
<name>A0ABT5XG57_9EURY</name>
<gene>
    <name evidence="1" type="ORF">P0O24_08645</name>
</gene>
<protein>
    <submittedName>
        <fullName evidence="1">Uncharacterized protein</fullName>
    </submittedName>
</protein>
<keyword evidence="2" id="KW-1185">Reference proteome</keyword>
<reference evidence="1 2" key="1">
    <citation type="submission" date="2023-03" db="EMBL/GenBank/DDBJ databases">
        <title>Whole genome sequencing of Methanotrichaceae archaeon M04Ac.</title>
        <authorList>
            <person name="Khomyakova M.A."/>
            <person name="Merkel A.Y."/>
            <person name="Slobodkin A.I."/>
        </authorList>
    </citation>
    <scope>NUCLEOTIDE SEQUENCE [LARGE SCALE GENOMIC DNA]</scope>
    <source>
        <strain evidence="1 2">M04Ac</strain>
    </source>
</reference>
<dbReference type="EMBL" id="JARFPL010000026">
    <property type="protein sequence ID" value="MDF0593650.1"/>
    <property type="molecule type" value="Genomic_DNA"/>
</dbReference>
<proteinExistence type="predicted"/>
<accession>A0ABT5XG57</accession>
<organism evidence="1 2">
    <name type="scientific">Candidatus Methanocrinis alkalitolerans</name>
    <dbReference type="NCBI Taxonomy" id="3033395"/>
    <lineage>
        <taxon>Archaea</taxon>
        <taxon>Methanobacteriati</taxon>
        <taxon>Methanobacteriota</taxon>
        <taxon>Stenosarchaea group</taxon>
        <taxon>Methanomicrobia</taxon>
        <taxon>Methanotrichales</taxon>
        <taxon>Methanotrichaceae</taxon>
        <taxon>Methanocrinis</taxon>
    </lineage>
</organism>
<evidence type="ECO:0000313" key="1">
    <source>
        <dbReference type="EMBL" id="MDF0593650.1"/>
    </source>
</evidence>